<dbReference type="InterPro" id="IPR016072">
    <property type="entry name" value="Skp1_comp_dimer"/>
</dbReference>
<dbReference type="GO" id="GO:0016567">
    <property type="term" value="P:protein ubiquitination"/>
    <property type="evidence" value="ECO:0007669"/>
    <property type="project" value="UniProtKB-UniPathway"/>
</dbReference>
<dbReference type="Pfam" id="PF03931">
    <property type="entry name" value="Skp1_POZ"/>
    <property type="match status" value="1"/>
</dbReference>
<dbReference type="InterPro" id="IPR011333">
    <property type="entry name" value="SKP1/BTB/POZ_sf"/>
</dbReference>
<dbReference type="STRING" id="4540.A0A3L6S1Q3"/>
<dbReference type="AlphaFoldDB" id="A0A3L6S1Q3"/>
<organism evidence="7 8">
    <name type="scientific">Panicum miliaceum</name>
    <name type="common">Proso millet</name>
    <name type="synonym">Broomcorn millet</name>
    <dbReference type="NCBI Taxonomy" id="4540"/>
    <lineage>
        <taxon>Eukaryota</taxon>
        <taxon>Viridiplantae</taxon>
        <taxon>Streptophyta</taxon>
        <taxon>Embryophyta</taxon>
        <taxon>Tracheophyta</taxon>
        <taxon>Spermatophyta</taxon>
        <taxon>Magnoliopsida</taxon>
        <taxon>Liliopsida</taxon>
        <taxon>Poales</taxon>
        <taxon>Poaceae</taxon>
        <taxon>PACMAD clade</taxon>
        <taxon>Panicoideae</taxon>
        <taxon>Panicodae</taxon>
        <taxon>Paniceae</taxon>
        <taxon>Panicinae</taxon>
        <taxon>Panicum</taxon>
        <taxon>Panicum sect. Panicum</taxon>
    </lineage>
</organism>
<proteinExistence type="inferred from homology"/>
<dbReference type="GO" id="GO:0009867">
    <property type="term" value="P:jasmonic acid mediated signaling pathway"/>
    <property type="evidence" value="ECO:0007669"/>
    <property type="project" value="UniProtKB-ARBA"/>
</dbReference>
<evidence type="ECO:0008006" key="9">
    <source>
        <dbReference type="Google" id="ProtNLM"/>
    </source>
</evidence>
<sequence>MMMTVTIISSDNVRFEMSEAAASLSRTLRRAIENGPAAGGGITPLMSKVPSKVLAKVIEYCSKHAAAAASETGGGAAASSGEASSGELRRGVARRRGQVHGVRPPAGRLLPRGLGAGGPHLPEGRRHVQTAEDIRKMLHIKDDSTPEEEANRWFVLRRVELNPEE</sequence>
<comment type="pathway">
    <text evidence="1">Protein modification; protein ubiquitination.</text>
</comment>
<reference evidence="8" key="1">
    <citation type="journal article" date="2019" name="Nat. Commun.">
        <title>The genome of broomcorn millet.</title>
        <authorList>
            <person name="Zou C."/>
            <person name="Miki D."/>
            <person name="Li D."/>
            <person name="Tang Q."/>
            <person name="Xiao L."/>
            <person name="Rajput S."/>
            <person name="Deng P."/>
            <person name="Jia W."/>
            <person name="Huang R."/>
            <person name="Zhang M."/>
            <person name="Sun Y."/>
            <person name="Hu J."/>
            <person name="Fu X."/>
            <person name="Schnable P.S."/>
            <person name="Li F."/>
            <person name="Zhang H."/>
            <person name="Feng B."/>
            <person name="Zhu X."/>
            <person name="Liu R."/>
            <person name="Schnable J.C."/>
            <person name="Zhu J.-K."/>
            <person name="Zhang H."/>
        </authorList>
    </citation>
    <scope>NUCLEOTIDE SEQUENCE [LARGE SCALE GENOMIC DNA]</scope>
</reference>
<evidence type="ECO:0000256" key="1">
    <source>
        <dbReference type="ARBA" id="ARBA00004906"/>
    </source>
</evidence>
<dbReference type="GO" id="GO:0006511">
    <property type="term" value="P:ubiquitin-dependent protein catabolic process"/>
    <property type="evidence" value="ECO:0007669"/>
    <property type="project" value="InterPro"/>
</dbReference>
<accession>A0A3L6S1Q3</accession>
<dbReference type="Gene3D" id="3.30.710.10">
    <property type="entry name" value="Potassium Channel Kv1.1, Chain A"/>
    <property type="match status" value="1"/>
</dbReference>
<evidence type="ECO:0000256" key="3">
    <source>
        <dbReference type="ARBA" id="ARBA00022786"/>
    </source>
</evidence>
<feature type="domain" description="SKP1 component dimerisation" evidence="5">
    <location>
        <begin position="130"/>
        <end position="150"/>
    </location>
</feature>
<keyword evidence="3" id="KW-0833">Ubl conjugation pathway</keyword>
<evidence type="ECO:0000313" key="7">
    <source>
        <dbReference type="EMBL" id="RLN12835.1"/>
    </source>
</evidence>
<comment type="caution">
    <text evidence="7">The sequence shown here is derived from an EMBL/GenBank/DDBJ whole genome shotgun (WGS) entry which is preliminary data.</text>
</comment>
<protein>
    <recommendedName>
        <fullName evidence="9">SKP1 component POZ domain-containing protein</fullName>
    </recommendedName>
</protein>
<dbReference type="UniPathway" id="UPA00143"/>
<dbReference type="Pfam" id="PF01466">
    <property type="entry name" value="Skp1"/>
    <property type="match status" value="1"/>
</dbReference>
<evidence type="ECO:0000256" key="4">
    <source>
        <dbReference type="SAM" id="MobiDB-lite"/>
    </source>
</evidence>
<feature type="region of interest" description="Disordered" evidence="4">
    <location>
        <begin position="69"/>
        <end position="126"/>
    </location>
</feature>
<evidence type="ECO:0000256" key="2">
    <source>
        <dbReference type="ARBA" id="ARBA00009993"/>
    </source>
</evidence>
<dbReference type="InterPro" id="IPR016897">
    <property type="entry name" value="SKP1"/>
</dbReference>
<dbReference type="SMART" id="SM00512">
    <property type="entry name" value="Skp1"/>
    <property type="match status" value="1"/>
</dbReference>
<dbReference type="PANTHER" id="PTHR11165">
    <property type="entry name" value="SKP1"/>
    <property type="match status" value="1"/>
</dbReference>
<dbReference type="SUPFAM" id="SSF54695">
    <property type="entry name" value="POZ domain"/>
    <property type="match status" value="1"/>
</dbReference>
<dbReference type="InterPro" id="IPR001232">
    <property type="entry name" value="SKP1-like"/>
</dbReference>
<dbReference type="EMBL" id="PQIB02000006">
    <property type="protein sequence ID" value="RLN12835.1"/>
    <property type="molecule type" value="Genomic_DNA"/>
</dbReference>
<keyword evidence="8" id="KW-1185">Reference proteome</keyword>
<dbReference type="InterPro" id="IPR016073">
    <property type="entry name" value="Skp1_comp_POZ"/>
</dbReference>
<name>A0A3L6S1Q3_PANMI</name>
<evidence type="ECO:0000259" key="6">
    <source>
        <dbReference type="Pfam" id="PF03931"/>
    </source>
</evidence>
<feature type="domain" description="SKP1 component POZ" evidence="6">
    <location>
        <begin position="4"/>
        <end position="65"/>
    </location>
</feature>
<feature type="compositionally biased region" description="Low complexity" evidence="4">
    <location>
        <begin position="69"/>
        <end position="86"/>
    </location>
</feature>
<dbReference type="Proteomes" id="UP000275267">
    <property type="component" value="Unassembled WGS sequence"/>
</dbReference>
<gene>
    <name evidence="7" type="ORF">C2845_PM09G20830</name>
</gene>
<evidence type="ECO:0000259" key="5">
    <source>
        <dbReference type="Pfam" id="PF01466"/>
    </source>
</evidence>
<feature type="compositionally biased region" description="Low complexity" evidence="4">
    <location>
        <begin position="103"/>
        <end position="113"/>
    </location>
</feature>
<comment type="similarity">
    <text evidence="2">Belongs to the SKP1 family.</text>
</comment>
<evidence type="ECO:0000313" key="8">
    <source>
        <dbReference type="Proteomes" id="UP000275267"/>
    </source>
</evidence>